<feature type="transmembrane region" description="Helical" evidence="1">
    <location>
        <begin position="371"/>
        <end position="401"/>
    </location>
</feature>
<evidence type="ECO:0000313" key="2">
    <source>
        <dbReference type="EMBL" id="KDQ20036.1"/>
    </source>
</evidence>
<organism evidence="2 3">
    <name type="scientific">Botryobasidium botryosum (strain FD-172 SS1)</name>
    <dbReference type="NCBI Taxonomy" id="930990"/>
    <lineage>
        <taxon>Eukaryota</taxon>
        <taxon>Fungi</taxon>
        <taxon>Dikarya</taxon>
        <taxon>Basidiomycota</taxon>
        <taxon>Agaricomycotina</taxon>
        <taxon>Agaricomycetes</taxon>
        <taxon>Cantharellales</taxon>
        <taxon>Botryobasidiaceae</taxon>
        <taxon>Botryobasidium</taxon>
    </lineage>
</organism>
<dbReference type="EMBL" id="KL198018">
    <property type="protein sequence ID" value="KDQ20036.1"/>
    <property type="molecule type" value="Genomic_DNA"/>
</dbReference>
<keyword evidence="1" id="KW-1133">Transmembrane helix</keyword>
<dbReference type="OrthoDB" id="2674421at2759"/>
<feature type="transmembrane region" description="Helical" evidence="1">
    <location>
        <begin position="322"/>
        <end position="342"/>
    </location>
</feature>
<dbReference type="AlphaFoldDB" id="A0A067N8C8"/>
<keyword evidence="3" id="KW-1185">Reference proteome</keyword>
<evidence type="ECO:0000313" key="3">
    <source>
        <dbReference type="Proteomes" id="UP000027195"/>
    </source>
</evidence>
<gene>
    <name evidence="2" type="ORF">BOTBODRAFT_384973</name>
</gene>
<accession>A0A067N8C8</accession>
<name>A0A067N8C8_BOTB1</name>
<reference evidence="3" key="1">
    <citation type="journal article" date="2014" name="Proc. Natl. Acad. Sci. U.S.A.">
        <title>Extensive sampling of basidiomycete genomes demonstrates inadequacy of the white-rot/brown-rot paradigm for wood decay fungi.</title>
        <authorList>
            <person name="Riley R."/>
            <person name="Salamov A.A."/>
            <person name="Brown D.W."/>
            <person name="Nagy L.G."/>
            <person name="Floudas D."/>
            <person name="Held B.W."/>
            <person name="Levasseur A."/>
            <person name="Lombard V."/>
            <person name="Morin E."/>
            <person name="Otillar R."/>
            <person name="Lindquist E.A."/>
            <person name="Sun H."/>
            <person name="LaButti K.M."/>
            <person name="Schmutz J."/>
            <person name="Jabbour D."/>
            <person name="Luo H."/>
            <person name="Baker S.E."/>
            <person name="Pisabarro A.G."/>
            <person name="Walton J.D."/>
            <person name="Blanchette R.A."/>
            <person name="Henrissat B."/>
            <person name="Martin F."/>
            <person name="Cullen D."/>
            <person name="Hibbett D.S."/>
            <person name="Grigoriev I.V."/>
        </authorList>
    </citation>
    <scope>NUCLEOTIDE SEQUENCE [LARGE SCALE GENOMIC DNA]</scope>
    <source>
        <strain evidence="3">FD-172 SS1</strain>
    </source>
</reference>
<proteinExistence type="predicted"/>
<keyword evidence="1" id="KW-0472">Membrane</keyword>
<evidence type="ECO:0008006" key="4">
    <source>
        <dbReference type="Google" id="ProtNLM"/>
    </source>
</evidence>
<evidence type="ECO:0000256" key="1">
    <source>
        <dbReference type="SAM" id="Phobius"/>
    </source>
</evidence>
<keyword evidence="1" id="KW-0812">Transmembrane</keyword>
<protein>
    <recommendedName>
        <fullName evidence="4">WW domain-containing protein</fullName>
    </recommendedName>
</protein>
<dbReference type="InParanoid" id="A0A067N8C8"/>
<dbReference type="Proteomes" id="UP000027195">
    <property type="component" value="Unassembled WGS sequence"/>
</dbReference>
<sequence>MDLSPGPFKEPHPGGSSRIRLPPEWHSYVHPEGAVYWHHPITNTITSAHLMKKGVYEQINRWYRGVCALAAQNEVNLPQRYDLVLELDAENPDICQYYYADHDTCTVFWLQPLSSSDDLELPYLSTSTHLKLKLEEEYWFHLEYFPMHFPLSESQEEDLVIALATNCADSLTSPTSTSPYSVSECEKFLNLANQYISGRKCGSRTWFFARMIRLFTRARFLNFYGEEHARLDRTQQIEARDPIQIPEWLLSGSQIALFNTPNNYLLELQALWTDKVAYADHWHQFLEKAIRDWSEARDMAKAVWIVDMLFLLLPSTSRIQRGICLCAMMSAVGSIVTGIYYIRYYRSHLQFKDGSLSASFLENAEHPTLGFFPLAVLFSVPFVLLMWSILGFLLACTVFAVSAR</sequence>
<dbReference type="HOGENOM" id="CLU_015091_3_3_1"/>
<dbReference type="STRING" id="930990.A0A067N8C8"/>